<dbReference type="RefSeq" id="WP_106347394.1">
    <property type="nucleotide sequence ID" value="NZ_PVUE01000001.1"/>
</dbReference>
<feature type="transmembrane region" description="Helical" evidence="6">
    <location>
        <begin position="186"/>
        <end position="212"/>
    </location>
</feature>
<comment type="caution">
    <text evidence="7">The sequence shown here is derived from an EMBL/GenBank/DDBJ whole genome shotgun (WGS) entry which is preliminary data.</text>
</comment>
<evidence type="ECO:0000256" key="3">
    <source>
        <dbReference type="ARBA" id="ARBA00022692"/>
    </source>
</evidence>
<feature type="transmembrane region" description="Helical" evidence="6">
    <location>
        <begin position="128"/>
        <end position="145"/>
    </location>
</feature>
<keyword evidence="3 6" id="KW-0812">Transmembrane</keyword>
<feature type="transmembrane region" description="Helical" evidence="6">
    <location>
        <begin position="308"/>
        <end position="330"/>
    </location>
</feature>
<dbReference type="AlphaFoldDB" id="A0A2T1A6Z1"/>
<dbReference type="OrthoDB" id="5241534at2"/>
<evidence type="ECO:0000313" key="8">
    <source>
        <dbReference type="Proteomes" id="UP000237752"/>
    </source>
</evidence>
<dbReference type="PANTHER" id="PTHR30250">
    <property type="entry name" value="PST FAMILY PREDICTED COLANIC ACID TRANSPORTER"/>
    <property type="match status" value="1"/>
</dbReference>
<keyword evidence="5 6" id="KW-0472">Membrane</keyword>
<feature type="transmembrane region" description="Helical" evidence="6">
    <location>
        <begin position="403"/>
        <end position="421"/>
    </location>
</feature>
<feature type="transmembrane region" description="Helical" evidence="6">
    <location>
        <begin position="265"/>
        <end position="287"/>
    </location>
</feature>
<feature type="transmembrane region" description="Helical" evidence="6">
    <location>
        <begin position="232"/>
        <end position="253"/>
    </location>
</feature>
<dbReference type="PANTHER" id="PTHR30250:SF11">
    <property type="entry name" value="O-ANTIGEN TRANSPORTER-RELATED"/>
    <property type="match status" value="1"/>
</dbReference>
<evidence type="ECO:0000256" key="4">
    <source>
        <dbReference type="ARBA" id="ARBA00022989"/>
    </source>
</evidence>
<reference evidence="7 8" key="1">
    <citation type="submission" date="2018-03" db="EMBL/GenBank/DDBJ databases">
        <title>Genomic Encyclopedia of Archaeal and Bacterial Type Strains, Phase II (KMG-II): from individual species to whole genera.</title>
        <authorList>
            <person name="Goeker M."/>
        </authorList>
    </citation>
    <scope>NUCLEOTIDE SEQUENCE [LARGE SCALE GENOMIC DNA]</scope>
    <source>
        <strain evidence="7 8">DSM 100065</strain>
    </source>
</reference>
<evidence type="ECO:0000256" key="2">
    <source>
        <dbReference type="ARBA" id="ARBA00022475"/>
    </source>
</evidence>
<feature type="transmembrane region" description="Helical" evidence="6">
    <location>
        <begin position="350"/>
        <end position="373"/>
    </location>
</feature>
<proteinExistence type="predicted"/>
<dbReference type="Proteomes" id="UP000237752">
    <property type="component" value="Unassembled WGS sequence"/>
</dbReference>
<feature type="transmembrane region" description="Helical" evidence="6">
    <location>
        <begin position="50"/>
        <end position="73"/>
    </location>
</feature>
<evidence type="ECO:0000256" key="5">
    <source>
        <dbReference type="ARBA" id="ARBA00023136"/>
    </source>
</evidence>
<sequence length="448" mass="46882">MTRRTPSGSKLGAFLAKLPKGTVAVGAGLGVMGLTSYGFLLIAARALHPVGYAEITVVWTVLFTIGPGLFLPLEQECARRISSAHDGSIARPALRRIITLGGLLLAAVVVLSAAAWPLIGTRIFNGDLPLFITTLAATACLWPVHTSRGMLAGSGHFGRYGVGLCVDGVLRVVGAAALALGGSSTAWHYAAVFVVSQLVATGVSVIGAHFRYVDGASNGRAHEDSWASIRKVIGWMLVAVLMSQLLANGGTFAAKAIASPTDPTAGVFLSALVIARIPLFLFAALQASLLPNIAALIARRELIAVRSLVRRVCVALTALGALATVLLIAFGPELLVFVFGPRFDISRWTLGLLSLGCLVFMVASALAQVLIAAQRAKDAGIIWVISVVLFLAFLALPIELTTRVSLCLLLSSFGGLLLFAYRWTQLERLLASAPATQTTAVPATEPEA</sequence>
<keyword evidence="8" id="KW-1185">Reference proteome</keyword>
<organism evidence="7 8">
    <name type="scientific">Antricoccus suffuscus</name>
    <dbReference type="NCBI Taxonomy" id="1629062"/>
    <lineage>
        <taxon>Bacteria</taxon>
        <taxon>Bacillati</taxon>
        <taxon>Actinomycetota</taxon>
        <taxon>Actinomycetes</taxon>
        <taxon>Geodermatophilales</taxon>
        <taxon>Antricoccaceae</taxon>
        <taxon>Antricoccus</taxon>
    </lineage>
</organism>
<keyword evidence="2" id="KW-1003">Cell membrane</keyword>
<protein>
    <submittedName>
        <fullName evidence="7">O-antigen/teichoic acid export membrane protein</fullName>
    </submittedName>
</protein>
<feature type="transmembrane region" description="Helical" evidence="6">
    <location>
        <begin position="21"/>
        <end position="44"/>
    </location>
</feature>
<comment type="subcellular location">
    <subcellularLocation>
        <location evidence="1">Cell membrane</location>
        <topology evidence="1">Multi-pass membrane protein</topology>
    </subcellularLocation>
</comment>
<dbReference type="InterPro" id="IPR050833">
    <property type="entry name" value="Poly_Biosynth_Transport"/>
</dbReference>
<feature type="transmembrane region" description="Helical" evidence="6">
    <location>
        <begin position="380"/>
        <end position="397"/>
    </location>
</feature>
<evidence type="ECO:0000256" key="6">
    <source>
        <dbReference type="SAM" id="Phobius"/>
    </source>
</evidence>
<gene>
    <name evidence="7" type="ORF">CLV47_101499</name>
</gene>
<dbReference type="GO" id="GO:0005886">
    <property type="term" value="C:plasma membrane"/>
    <property type="evidence" value="ECO:0007669"/>
    <property type="project" value="UniProtKB-SubCell"/>
</dbReference>
<keyword evidence="4 6" id="KW-1133">Transmembrane helix</keyword>
<feature type="transmembrane region" description="Helical" evidence="6">
    <location>
        <begin position="94"/>
        <end position="116"/>
    </location>
</feature>
<evidence type="ECO:0000313" key="7">
    <source>
        <dbReference type="EMBL" id="PRZ44373.1"/>
    </source>
</evidence>
<name>A0A2T1A6Z1_9ACTN</name>
<dbReference type="EMBL" id="PVUE01000001">
    <property type="protein sequence ID" value="PRZ44373.1"/>
    <property type="molecule type" value="Genomic_DNA"/>
</dbReference>
<accession>A0A2T1A6Z1</accession>
<evidence type="ECO:0000256" key="1">
    <source>
        <dbReference type="ARBA" id="ARBA00004651"/>
    </source>
</evidence>
<feature type="transmembrane region" description="Helical" evidence="6">
    <location>
        <begin position="157"/>
        <end position="180"/>
    </location>
</feature>